<comment type="caution">
    <text evidence="5">The sequence shown here is derived from an EMBL/GenBank/DDBJ whole genome shotgun (WGS) entry which is preliminary data.</text>
</comment>
<evidence type="ECO:0000256" key="1">
    <source>
        <dbReference type="ARBA" id="ARBA00008361"/>
    </source>
</evidence>
<dbReference type="RefSeq" id="WP_253063529.1">
    <property type="nucleotide sequence ID" value="NZ_JAMXWM010000022.1"/>
</dbReference>
<reference evidence="6" key="1">
    <citation type="journal article" date="2019" name="Int. J. Syst. Evol. Microbiol.">
        <title>The Global Catalogue of Microorganisms (GCM) 10K type strain sequencing project: providing services to taxonomists for standard genome sequencing and annotation.</title>
        <authorList>
            <consortium name="The Broad Institute Genomics Platform"/>
            <consortium name="The Broad Institute Genome Sequencing Center for Infectious Disease"/>
            <person name="Wu L."/>
            <person name="Ma J."/>
        </authorList>
    </citation>
    <scope>NUCLEOTIDE SEQUENCE [LARGE SCALE GENOMIC DNA]</scope>
    <source>
        <strain evidence="6">TISTR 2466</strain>
    </source>
</reference>
<dbReference type="GO" id="GO:0008168">
    <property type="term" value="F:methyltransferase activity"/>
    <property type="evidence" value="ECO:0007669"/>
    <property type="project" value="UniProtKB-KW"/>
</dbReference>
<gene>
    <name evidence="5" type="ORF">ACFSUE_04495</name>
</gene>
<accession>A0ABW5RZZ7</accession>
<dbReference type="GO" id="GO:0032259">
    <property type="term" value="P:methylation"/>
    <property type="evidence" value="ECO:0007669"/>
    <property type="project" value="UniProtKB-KW"/>
</dbReference>
<evidence type="ECO:0000256" key="2">
    <source>
        <dbReference type="ARBA" id="ARBA00022603"/>
    </source>
</evidence>
<protein>
    <submittedName>
        <fullName evidence="5">Class I SAM-dependent methyltransferase</fullName>
        <ecNumber evidence="5">2.1.1.-</ecNumber>
    </submittedName>
</protein>
<name>A0ABW5RZZ7_9BACL</name>
<evidence type="ECO:0000313" key="6">
    <source>
        <dbReference type="Proteomes" id="UP001597399"/>
    </source>
</evidence>
<proteinExistence type="inferred from homology"/>
<dbReference type="Proteomes" id="UP001597399">
    <property type="component" value="Unassembled WGS sequence"/>
</dbReference>
<dbReference type="PANTHER" id="PTHR44942:SF4">
    <property type="entry name" value="METHYLTRANSFERASE TYPE 11 DOMAIN-CONTAINING PROTEIN"/>
    <property type="match status" value="1"/>
</dbReference>
<keyword evidence="6" id="KW-1185">Reference proteome</keyword>
<dbReference type="InterPro" id="IPR013216">
    <property type="entry name" value="Methyltransf_11"/>
</dbReference>
<comment type="similarity">
    <text evidence="1">Belongs to the methyltransferase superfamily.</text>
</comment>
<dbReference type="CDD" id="cd02440">
    <property type="entry name" value="AdoMet_MTases"/>
    <property type="match status" value="1"/>
</dbReference>
<keyword evidence="3 5" id="KW-0808">Transferase</keyword>
<dbReference type="SUPFAM" id="SSF53335">
    <property type="entry name" value="S-adenosyl-L-methionine-dependent methyltransferases"/>
    <property type="match status" value="1"/>
</dbReference>
<dbReference type="InterPro" id="IPR051052">
    <property type="entry name" value="Diverse_substrate_MTase"/>
</dbReference>
<evidence type="ECO:0000256" key="3">
    <source>
        <dbReference type="ARBA" id="ARBA00022679"/>
    </source>
</evidence>
<keyword evidence="2 5" id="KW-0489">Methyltransferase</keyword>
<feature type="domain" description="Methyltransferase type 11" evidence="4">
    <location>
        <begin position="41"/>
        <end position="132"/>
    </location>
</feature>
<organism evidence="5 6">
    <name type="scientific">Sporolactobacillus shoreicorticis</name>
    <dbReference type="NCBI Taxonomy" id="1923877"/>
    <lineage>
        <taxon>Bacteria</taxon>
        <taxon>Bacillati</taxon>
        <taxon>Bacillota</taxon>
        <taxon>Bacilli</taxon>
        <taxon>Bacillales</taxon>
        <taxon>Sporolactobacillaceae</taxon>
        <taxon>Sporolactobacillus</taxon>
    </lineage>
</organism>
<dbReference type="EC" id="2.1.1.-" evidence="5"/>
<dbReference type="Pfam" id="PF08241">
    <property type="entry name" value="Methyltransf_11"/>
    <property type="match status" value="1"/>
</dbReference>
<evidence type="ECO:0000313" key="5">
    <source>
        <dbReference type="EMBL" id="MFD2692892.1"/>
    </source>
</evidence>
<sequence>MNNSDKFTGKASIYARFRPNYPQPMIDYLLTDTNPQFTVADIGSGTGILTRQLLDRGAKVIAVEPNEDMRTAAEKSLSAYAPFTSVPGSAEHTQLPDHCVDLITVAQAFHWFDATRFKKECRRILKPDQKVALIWNSRIPDAPLIKETEEICKTFCPNFRGFSGGSDNDRSIFCTFFRNGKYSVKTYSHPLQYMLDEFIGRHLSASYAPKPDNANHQPFVQALAQLFYRYEQNGAVSFPNETRCYYGCV</sequence>
<dbReference type="InterPro" id="IPR029063">
    <property type="entry name" value="SAM-dependent_MTases_sf"/>
</dbReference>
<dbReference type="EMBL" id="JBHUMQ010000012">
    <property type="protein sequence ID" value="MFD2692892.1"/>
    <property type="molecule type" value="Genomic_DNA"/>
</dbReference>
<dbReference type="PANTHER" id="PTHR44942">
    <property type="entry name" value="METHYLTRANSF_11 DOMAIN-CONTAINING PROTEIN"/>
    <property type="match status" value="1"/>
</dbReference>
<dbReference type="Gene3D" id="3.40.50.150">
    <property type="entry name" value="Vaccinia Virus protein VP39"/>
    <property type="match status" value="1"/>
</dbReference>
<evidence type="ECO:0000259" key="4">
    <source>
        <dbReference type="Pfam" id="PF08241"/>
    </source>
</evidence>